<gene>
    <name evidence="8" type="ORF">I568_00839</name>
</gene>
<dbReference type="InterPro" id="IPR036046">
    <property type="entry name" value="Acylphosphatase-like_dom_sf"/>
</dbReference>
<dbReference type="Gene3D" id="3.30.70.100">
    <property type="match status" value="1"/>
</dbReference>
<evidence type="ECO:0000256" key="2">
    <source>
        <dbReference type="ARBA" id="ARBA00012150"/>
    </source>
</evidence>
<dbReference type="SUPFAM" id="SSF54975">
    <property type="entry name" value="Acylphosphatase/BLUF domain-like"/>
    <property type="match status" value="1"/>
</dbReference>
<dbReference type="Pfam" id="PF00708">
    <property type="entry name" value="Acylphosphatase"/>
    <property type="match status" value="1"/>
</dbReference>
<evidence type="ECO:0000256" key="4">
    <source>
        <dbReference type="ARBA" id="ARBA00047645"/>
    </source>
</evidence>
<evidence type="ECO:0000256" key="3">
    <source>
        <dbReference type="ARBA" id="ARBA00015991"/>
    </source>
</evidence>
<dbReference type="InterPro" id="IPR020456">
    <property type="entry name" value="Acylphosphatase"/>
</dbReference>
<dbReference type="RefSeq" id="WP_016182407.1">
    <property type="nucleotide sequence ID" value="NZ_JXKI01000002.1"/>
</dbReference>
<protein>
    <recommendedName>
        <fullName evidence="3 5">acylphosphatase</fullName>
        <ecNumber evidence="2 5">3.6.1.7</ecNumber>
    </recommendedName>
</protein>
<dbReference type="InterPro" id="IPR017968">
    <property type="entry name" value="Acylphosphatase_CS"/>
</dbReference>
<dbReference type="EC" id="3.6.1.7" evidence="2 5"/>
<evidence type="ECO:0000256" key="5">
    <source>
        <dbReference type="PROSITE-ProRule" id="PRU00520"/>
    </source>
</evidence>
<evidence type="ECO:0000256" key="1">
    <source>
        <dbReference type="ARBA" id="ARBA00005614"/>
    </source>
</evidence>
<feature type="active site" evidence="5">
    <location>
        <position position="40"/>
    </location>
</feature>
<organism evidence="8 9">
    <name type="scientific">Enterococcus columbae DSM 7374 = ATCC 51263</name>
    <dbReference type="NCBI Taxonomy" id="1121865"/>
    <lineage>
        <taxon>Bacteria</taxon>
        <taxon>Bacillati</taxon>
        <taxon>Bacillota</taxon>
        <taxon>Bacilli</taxon>
        <taxon>Lactobacillales</taxon>
        <taxon>Enterococcaceae</taxon>
        <taxon>Enterococcus</taxon>
    </lineage>
</organism>
<keyword evidence="5" id="KW-0378">Hydrolase</keyword>
<sequence>MTAAKIKLRINVQGKVQGVGFRYMTKVLADELKVTGGVWNEMDGSVTIEAIGDYPTLAKFIEKVKASPSPFGKVTHTTINKDCTIKDSQNFSIRN</sequence>
<keyword evidence="9" id="KW-1185">Reference proteome</keyword>
<dbReference type="eggNOG" id="COG1254">
    <property type="taxonomic scope" value="Bacteria"/>
</dbReference>
<dbReference type="PANTHER" id="PTHR47268:SF4">
    <property type="entry name" value="ACYLPHOSPHATASE"/>
    <property type="match status" value="1"/>
</dbReference>
<comment type="catalytic activity">
    <reaction evidence="4 5">
        <text>an acyl phosphate + H2O = a carboxylate + phosphate + H(+)</text>
        <dbReference type="Rhea" id="RHEA:14965"/>
        <dbReference type="ChEBI" id="CHEBI:15377"/>
        <dbReference type="ChEBI" id="CHEBI:15378"/>
        <dbReference type="ChEBI" id="CHEBI:29067"/>
        <dbReference type="ChEBI" id="CHEBI:43474"/>
        <dbReference type="ChEBI" id="CHEBI:59918"/>
        <dbReference type="EC" id="3.6.1.7"/>
    </reaction>
</comment>
<reference evidence="8 9" key="1">
    <citation type="submission" date="2013-03" db="EMBL/GenBank/DDBJ databases">
        <title>The Genome Sequence of Enterococcus columbae ATCC_51263 (PacBio/Illumina hybrid assembly).</title>
        <authorList>
            <consortium name="The Broad Institute Genomics Platform"/>
            <consortium name="The Broad Institute Genome Sequencing Center for Infectious Disease"/>
            <person name="Earl A."/>
            <person name="Russ C."/>
            <person name="Gilmore M."/>
            <person name="Surin D."/>
            <person name="Walker B."/>
            <person name="Young S."/>
            <person name="Zeng Q."/>
            <person name="Gargeya S."/>
            <person name="Fitzgerald M."/>
            <person name="Haas B."/>
            <person name="Abouelleil A."/>
            <person name="Allen A.W."/>
            <person name="Alvarado L."/>
            <person name="Arachchi H.M."/>
            <person name="Berlin A.M."/>
            <person name="Chapman S.B."/>
            <person name="Gainer-Dewar J."/>
            <person name="Goldberg J."/>
            <person name="Griggs A."/>
            <person name="Gujja S."/>
            <person name="Hansen M."/>
            <person name="Howarth C."/>
            <person name="Imamovic A."/>
            <person name="Ireland A."/>
            <person name="Larimer J."/>
            <person name="McCowan C."/>
            <person name="Murphy C."/>
            <person name="Pearson M."/>
            <person name="Poon T.W."/>
            <person name="Priest M."/>
            <person name="Roberts A."/>
            <person name="Saif S."/>
            <person name="Shea T."/>
            <person name="Sisk P."/>
            <person name="Sykes S."/>
            <person name="Wortman J."/>
            <person name="Nusbaum C."/>
            <person name="Birren B."/>
        </authorList>
    </citation>
    <scope>NUCLEOTIDE SEQUENCE [LARGE SCALE GENOMIC DNA]</scope>
    <source>
        <strain evidence="8 9">ATCC 51263</strain>
    </source>
</reference>
<accession>S0KHI5</accession>
<evidence type="ECO:0000256" key="6">
    <source>
        <dbReference type="RuleBase" id="RU004168"/>
    </source>
</evidence>
<dbReference type="OrthoDB" id="9808093at2"/>
<dbReference type="GO" id="GO:0003998">
    <property type="term" value="F:acylphosphatase activity"/>
    <property type="evidence" value="ECO:0007669"/>
    <property type="project" value="UniProtKB-EC"/>
</dbReference>
<comment type="similarity">
    <text evidence="1 6">Belongs to the acylphosphatase family.</text>
</comment>
<dbReference type="PANTHER" id="PTHR47268">
    <property type="entry name" value="ACYLPHOSPHATASE"/>
    <property type="match status" value="1"/>
</dbReference>
<dbReference type="STRING" id="1121865.OMW_00241"/>
<evidence type="ECO:0000313" key="8">
    <source>
        <dbReference type="EMBL" id="EOW84345.1"/>
    </source>
</evidence>
<dbReference type="PROSITE" id="PS51160">
    <property type="entry name" value="ACYLPHOSPHATASE_3"/>
    <property type="match status" value="1"/>
</dbReference>
<dbReference type="PROSITE" id="PS00150">
    <property type="entry name" value="ACYLPHOSPHATASE_1"/>
    <property type="match status" value="1"/>
</dbReference>
<evidence type="ECO:0000259" key="7">
    <source>
        <dbReference type="PROSITE" id="PS51160"/>
    </source>
</evidence>
<dbReference type="Proteomes" id="UP000014113">
    <property type="component" value="Unassembled WGS sequence"/>
</dbReference>
<feature type="domain" description="Acylphosphatase-like" evidence="7">
    <location>
        <begin position="7"/>
        <end position="95"/>
    </location>
</feature>
<comment type="caution">
    <text evidence="8">The sequence shown here is derived from an EMBL/GenBank/DDBJ whole genome shotgun (WGS) entry which is preliminary data.</text>
</comment>
<feature type="active site" evidence="5">
    <location>
        <position position="22"/>
    </location>
</feature>
<dbReference type="InterPro" id="IPR001792">
    <property type="entry name" value="Acylphosphatase-like_dom"/>
</dbReference>
<name>S0KHI5_9ENTE</name>
<evidence type="ECO:0000313" key="9">
    <source>
        <dbReference type="Proteomes" id="UP000014113"/>
    </source>
</evidence>
<dbReference type="AlphaFoldDB" id="S0KHI5"/>
<proteinExistence type="inferred from homology"/>
<dbReference type="PATRIC" id="fig|1121865.3.peg.233"/>
<dbReference type="EMBL" id="ASWJ01000004">
    <property type="protein sequence ID" value="EOW84345.1"/>
    <property type="molecule type" value="Genomic_DNA"/>
</dbReference>